<reference evidence="3" key="1">
    <citation type="journal article" date="2019" name="Nat. Commun.">
        <title>The genome of broomcorn millet.</title>
        <authorList>
            <person name="Zou C."/>
            <person name="Miki D."/>
            <person name="Li D."/>
            <person name="Tang Q."/>
            <person name="Xiao L."/>
            <person name="Rajput S."/>
            <person name="Deng P."/>
            <person name="Jia W."/>
            <person name="Huang R."/>
            <person name="Zhang M."/>
            <person name="Sun Y."/>
            <person name="Hu J."/>
            <person name="Fu X."/>
            <person name="Schnable P.S."/>
            <person name="Li F."/>
            <person name="Zhang H."/>
            <person name="Feng B."/>
            <person name="Zhu X."/>
            <person name="Liu R."/>
            <person name="Schnable J.C."/>
            <person name="Zhu J.-K."/>
            <person name="Zhang H."/>
        </authorList>
    </citation>
    <scope>NUCLEOTIDE SEQUENCE [LARGE SCALE GENOMIC DNA]</scope>
</reference>
<dbReference type="AlphaFoldDB" id="A0A3L6THZ1"/>
<name>A0A3L6THZ1_PANMI</name>
<evidence type="ECO:0000313" key="3">
    <source>
        <dbReference type="Proteomes" id="UP000275267"/>
    </source>
</evidence>
<gene>
    <name evidence="2" type="ORF">C2845_PM01G06350</name>
</gene>
<dbReference type="InterPro" id="IPR005162">
    <property type="entry name" value="Retrotrans_gag_dom"/>
</dbReference>
<keyword evidence="3" id="KW-1185">Reference proteome</keyword>
<organism evidence="2 3">
    <name type="scientific">Panicum miliaceum</name>
    <name type="common">Proso millet</name>
    <name type="synonym">Broomcorn millet</name>
    <dbReference type="NCBI Taxonomy" id="4540"/>
    <lineage>
        <taxon>Eukaryota</taxon>
        <taxon>Viridiplantae</taxon>
        <taxon>Streptophyta</taxon>
        <taxon>Embryophyta</taxon>
        <taxon>Tracheophyta</taxon>
        <taxon>Spermatophyta</taxon>
        <taxon>Magnoliopsida</taxon>
        <taxon>Liliopsida</taxon>
        <taxon>Poales</taxon>
        <taxon>Poaceae</taxon>
        <taxon>PACMAD clade</taxon>
        <taxon>Panicoideae</taxon>
        <taxon>Panicodae</taxon>
        <taxon>Paniceae</taxon>
        <taxon>Panicinae</taxon>
        <taxon>Panicum</taxon>
        <taxon>Panicum sect. Panicum</taxon>
    </lineage>
</organism>
<feature type="domain" description="Retrotransposon gag" evidence="1">
    <location>
        <begin position="79"/>
        <end position="135"/>
    </location>
</feature>
<protein>
    <recommendedName>
        <fullName evidence="1">Retrotransposon gag domain-containing protein</fullName>
    </recommendedName>
</protein>
<evidence type="ECO:0000259" key="1">
    <source>
        <dbReference type="Pfam" id="PF03732"/>
    </source>
</evidence>
<comment type="caution">
    <text evidence="2">The sequence shown here is derived from an EMBL/GenBank/DDBJ whole genome shotgun (WGS) entry which is preliminary data.</text>
</comment>
<sequence>MLAVGSSDLIRHARSRVCILVPIHRVRTLLSTSRVRWFEHRICRSWSFPNSMVITPVFGVIVVTCSFEVFSVSPDMKTRFAALNFKGAAASWLLTYERRERVLDWDTFFSAVFDRFDRDHYQLQLRQLDSLRQTGGRVGPGQEKIGVKGILQV</sequence>
<dbReference type="Pfam" id="PF03732">
    <property type="entry name" value="Retrotrans_gag"/>
    <property type="match status" value="1"/>
</dbReference>
<accession>A0A3L6THZ1</accession>
<dbReference type="EMBL" id="PQIB02000001">
    <property type="protein sequence ID" value="RLN39853.1"/>
    <property type="molecule type" value="Genomic_DNA"/>
</dbReference>
<dbReference type="OrthoDB" id="695692at2759"/>
<evidence type="ECO:0000313" key="2">
    <source>
        <dbReference type="EMBL" id="RLN39853.1"/>
    </source>
</evidence>
<dbReference type="Proteomes" id="UP000275267">
    <property type="component" value="Unassembled WGS sequence"/>
</dbReference>
<proteinExistence type="predicted"/>